<reference evidence="2 3" key="1">
    <citation type="journal article" date="2021" name="Elife">
        <title>Chloroplast acquisition without the gene transfer in kleptoplastic sea slugs, Plakobranchus ocellatus.</title>
        <authorList>
            <person name="Maeda T."/>
            <person name="Takahashi S."/>
            <person name="Yoshida T."/>
            <person name="Shimamura S."/>
            <person name="Takaki Y."/>
            <person name="Nagai Y."/>
            <person name="Toyoda A."/>
            <person name="Suzuki Y."/>
            <person name="Arimoto A."/>
            <person name="Ishii H."/>
            <person name="Satoh N."/>
            <person name="Nishiyama T."/>
            <person name="Hasebe M."/>
            <person name="Maruyama T."/>
            <person name="Minagawa J."/>
            <person name="Obokata J."/>
            <person name="Shigenobu S."/>
        </authorList>
    </citation>
    <scope>NUCLEOTIDE SEQUENCE [LARGE SCALE GENOMIC DNA]</scope>
</reference>
<protein>
    <submittedName>
        <fullName evidence="2">Uncharacterized protein</fullName>
    </submittedName>
</protein>
<accession>A0AAV4DD91</accession>
<evidence type="ECO:0000313" key="2">
    <source>
        <dbReference type="EMBL" id="GFO42159.1"/>
    </source>
</evidence>
<dbReference type="Proteomes" id="UP000735302">
    <property type="component" value="Unassembled WGS sequence"/>
</dbReference>
<comment type="caution">
    <text evidence="2">The sequence shown here is derived from an EMBL/GenBank/DDBJ whole genome shotgun (WGS) entry which is preliminary data.</text>
</comment>
<organism evidence="2 3">
    <name type="scientific">Plakobranchus ocellatus</name>
    <dbReference type="NCBI Taxonomy" id="259542"/>
    <lineage>
        <taxon>Eukaryota</taxon>
        <taxon>Metazoa</taxon>
        <taxon>Spiralia</taxon>
        <taxon>Lophotrochozoa</taxon>
        <taxon>Mollusca</taxon>
        <taxon>Gastropoda</taxon>
        <taxon>Heterobranchia</taxon>
        <taxon>Euthyneura</taxon>
        <taxon>Panpulmonata</taxon>
        <taxon>Sacoglossa</taxon>
        <taxon>Placobranchoidea</taxon>
        <taxon>Plakobranchidae</taxon>
        <taxon>Plakobranchus</taxon>
    </lineage>
</organism>
<feature type="region of interest" description="Disordered" evidence="1">
    <location>
        <begin position="44"/>
        <end position="68"/>
    </location>
</feature>
<name>A0AAV4DD91_9GAST</name>
<sequence length="68" mass="7745">MFQPFISKSDRSLYSRRLKSCSEIFFTTMVPHCVFNPTEAKDDLRLSSPPGARVSVVASDSNRRHKDP</sequence>
<proteinExistence type="predicted"/>
<keyword evidence="3" id="KW-1185">Reference proteome</keyword>
<dbReference type="AlphaFoldDB" id="A0AAV4DD91"/>
<evidence type="ECO:0000256" key="1">
    <source>
        <dbReference type="SAM" id="MobiDB-lite"/>
    </source>
</evidence>
<dbReference type="EMBL" id="BLXT01007756">
    <property type="protein sequence ID" value="GFO42159.1"/>
    <property type="molecule type" value="Genomic_DNA"/>
</dbReference>
<evidence type="ECO:0000313" key="3">
    <source>
        <dbReference type="Proteomes" id="UP000735302"/>
    </source>
</evidence>
<gene>
    <name evidence="2" type="ORF">PoB_006866400</name>
</gene>